<protein>
    <recommendedName>
        <fullName evidence="1">Reverse transcriptase domain-containing protein</fullName>
    </recommendedName>
</protein>
<dbReference type="Pfam" id="PF00078">
    <property type="entry name" value="RVT_1"/>
    <property type="match status" value="1"/>
</dbReference>
<feature type="domain" description="Reverse transcriptase" evidence="1">
    <location>
        <begin position="55"/>
        <end position="336"/>
    </location>
</feature>
<dbReference type="InterPro" id="IPR000477">
    <property type="entry name" value="RT_dom"/>
</dbReference>
<name>H1Q2U7_9BACT</name>
<gene>
    <name evidence="2" type="ORF">HMPREF9140_01235</name>
</gene>
<proteinExistence type="predicted"/>
<evidence type="ECO:0000313" key="3">
    <source>
        <dbReference type="Proteomes" id="UP000016023"/>
    </source>
</evidence>
<dbReference type="AlphaFoldDB" id="H1Q2U7"/>
<accession>H1Q2U7</accession>
<dbReference type="PROSITE" id="PS50878">
    <property type="entry name" value="RT_POL"/>
    <property type="match status" value="1"/>
</dbReference>
<dbReference type="PATRIC" id="fig|883158.3.peg.1240"/>
<organism evidence="2 3">
    <name type="scientific">Prevotella micans F0438</name>
    <dbReference type="NCBI Taxonomy" id="883158"/>
    <lineage>
        <taxon>Bacteria</taxon>
        <taxon>Pseudomonadati</taxon>
        <taxon>Bacteroidota</taxon>
        <taxon>Bacteroidia</taxon>
        <taxon>Bacteroidales</taxon>
        <taxon>Prevotellaceae</taxon>
        <taxon>Prevotella</taxon>
    </lineage>
</organism>
<evidence type="ECO:0000259" key="1">
    <source>
        <dbReference type="PROSITE" id="PS50878"/>
    </source>
</evidence>
<dbReference type="eggNOG" id="COG3344">
    <property type="taxonomic scope" value="Bacteria"/>
</dbReference>
<sequence length="570" mass="66004">MSKTANNILTLNHDEAMDFFMKSEQYHGFELPEYFTFDEVLKYVCEKVGTTPYEECLQKGISIESLSDVNLDILLNKDGRYAVRPIVLANPFLYYFLVREVCCETNWQVVKNLFEKYKVSHITSCAIPVIPNEKEPFHKATTINNWWNSMEQRSIELSLEYRYMFVADITNCYGSVNPQAFDWAFSLKDTTIATGIQSPIAQNIQKFLRALQQGRNIGIPQGSAIFDFVGEIILGYSDLLLHEALQAKAKEYEEQGKAFPAYEIIRYRDDYRIFCSNKDALEEISYILQKVLERLNFRMNSQKTKISDSIVTDAVKSDKLAYIYNTPIFNKKGVDFDSYEKHLLYILMFSRQYPDSGSIRIMLSDIDKRIEEHLKSLKENNNSKAKNWESVDLGEDTKLAKLEGIFSELKNHKRPKYIPGGSVRALSAICVQIALENVGCVHYALRIISRMINSLKDMMEKQSIIDLVYNKLCNQPNSDYNQLWLQNMTYTQDKNTGRSPYSLRLCQLVMGNSEIPLWNNDWLKAVFVNGLPHDSIVDKETLKKVTPVITFRETRAYYETIEEDFDTTNK</sequence>
<reference evidence="2 3" key="1">
    <citation type="submission" date="2011-12" db="EMBL/GenBank/DDBJ databases">
        <title>The Genome Sequence of Prevotella micans F0438.</title>
        <authorList>
            <consortium name="The Broad Institute Genome Sequencing Platform"/>
            <person name="Earl A."/>
            <person name="Ward D."/>
            <person name="Feldgarden M."/>
            <person name="Gevers D."/>
            <person name="Izard J."/>
            <person name="Baranova O.V."/>
            <person name="Blanton J.M."/>
            <person name="Wade W.G."/>
            <person name="Dewhirst F.E."/>
            <person name="Young S.K."/>
            <person name="Zeng Q."/>
            <person name="Gargeya S."/>
            <person name="Fitzgerald M."/>
            <person name="Haas B."/>
            <person name="Abouelleil A."/>
            <person name="Alvarado L."/>
            <person name="Arachchi H.M."/>
            <person name="Berlin A."/>
            <person name="Chapman S.B."/>
            <person name="Gearin G."/>
            <person name="Goldberg J."/>
            <person name="Griggs A."/>
            <person name="Gujja S."/>
            <person name="Hansen M."/>
            <person name="Heiman D."/>
            <person name="Howarth C."/>
            <person name="Larimer J."/>
            <person name="Lui A."/>
            <person name="MacDonald P.J.P."/>
            <person name="McCowen C."/>
            <person name="Montmayeur A."/>
            <person name="Murphy C."/>
            <person name="Neiman D."/>
            <person name="Pearson M."/>
            <person name="Priest M."/>
            <person name="Roberts A."/>
            <person name="Saif S."/>
            <person name="Shea T."/>
            <person name="Sisk P."/>
            <person name="Stolte C."/>
            <person name="Sykes S."/>
            <person name="Wortman J."/>
            <person name="Nusbaum C."/>
            <person name="Birren B."/>
        </authorList>
    </citation>
    <scope>NUCLEOTIDE SEQUENCE [LARGE SCALE GENOMIC DNA]</scope>
    <source>
        <strain evidence="2 3">F0438</strain>
    </source>
</reference>
<dbReference type="CDD" id="cd01646">
    <property type="entry name" value="RT_Bac_retron_I"/>
    <property type="match status" value="1"/>
</dbReference>
<evidence type="ECO:0000313" key="2">
    <source>
        <dbReference type="EMBL" id="EHO69545.1"/>
    </source>
</evidence>
<comment type="caution">
    <text evidence="2">The sequence shown here is derived from an EMBL/GenBank/DDBJ whole genome shotgun (WGS) entry which is preliminary data.</text>
</comment>
<dbReference type="HOGENOM" id="CLU_039715_0_0_10"/>
<dbReference type="RefSeq" id="WP_006952569.1">
    <property type="nucleotide sequence ID" value="NZ_JH594522.1"/>
</dbReference>
<dbReference type="Proteomes" id="UP000016023">
    <property type="component" value="Unassembled WGS sequence"/>
</dbReference>
<keyword evidence="3" id="KW-1185">Reference proteome</keyword>
<dbReference type="STRING" id="883158.HMPREF9140_01235"/>
<dbReference type="EMBL" id="AGWK01000036">
    <property type="protein sequence ID" value="EHO69545.1"/>
    <property type="molecule type" value="Genomic_DNA"/>
</dbReference>